<keyword evidence="2" id="KW-1185">Reference proteome</keyword>
<comment type="caution">
    <text evidence="1">The sequence shown here is derived from an EMBL/GenBank/DDBJ whole genome shotgun (WGS) entry which is preliminary data.</text>
</comment>
<evidence type="ECO:0000313" key="2">
    <source>
        <dbReference type="Proteomes" id="UP000805193"/>
    </source>
</evidence>
<name>A0AC60PEA6_IXOPE</name>
<dbReference type="EMBL" id="JABSTQ010010752">
    <property type="protein sequence ID" value="KAG0418238.1"/>
    <property type="molecule type" value="Genomic_DNA"/>
</dbReference>
<reference evidence="1 2" key="1">
    <citation type="journal article" date="2020" name="Cell">
        <title>Large-Scale Comparative Analyses of Tick Genomes Elucidate Their Genetic Diversity and Vector Capacities.</title>
        <authorList>
            <consortium name="Tick Genome and Microbiome Consortium (TIGMIC)"/>
            <person name="Jia N."/>
            <person name="Wang J."/>
            <person name="Shi W."/>
            <person name="Du L."/>
            <person name="Sun Y."/>
            <person name="Zhan W."/>
            <person name="Jiang J.F."/>
            <person name="Wang Q."/>
            <person name="Zhang B."/>
            <person name="Ji P."/>
            <person name="Bell-Sakyi L."/>
            <person name="Cui X.M."/>
            <person name="Yuan T.T."/>
            <person name="Jiang B.G."/>
            <person name="Yang W.F."/>
            <person name="Lam T.T."/>
            <person name="Chang Q.C."/>
            <person name="Ding S.J."/>
            <person name="Wang X.J."/>
            <person name="Zhu J.G."/>
            <person name="Ruan X.D."/>
            <person name="Zhao L."/>
            <person name="Wei J.T."/>
            <person name="Ye R.Z."/>
            <person name="Que T.C."/>
            <person name="Du C.H."/>
            <person name="Zhou Y.H."/>
            <person name="Cheng J.X."/>
            <person name="Dai P.F."/>
            <person name="Guo W.B."/>
            <person name="Han X.H."/>
            <person name="Huang E.J."/>
            <person name="Li L.F."/>
            <person name="Wei W."/>
            <person name="Gao Y.C."/>
            <person name="Liu J.Z."/>
            <person name="Shao H.Z."/>
            <person name="Wang X."/>
            <person name="Wang C.C."/>
            <person name="Yang T.C."/>
            <person name="Huo Q.B."/>
            <person name="Li W."/>
            <person name="Chen H.Y."/>
            <person name="Chen S.E."/>
            <person name="Zhou L.G."/>
            <person name="Ni X.B."/>
            <person name="Tian J.H."/>
            <person name="Sheng Y."/>
            <person name="Liu T."/>
            <person name="Pan Y.S."/>
            <person name="Xia L.Y."/>
            <person name="Li J."/>
            <person name="Zhao F."/>
            <person name="Cao W.C."/>
        </authorList>
    </citation>
    <scope>NUCLEOTIDE SEQUENCE [LARGE SCALE GENOMIC DNA]</scope>
    <source>
        <strain evidence="1">Iper-2018</strain>
    </source>
</reference>
<gene>
    <name evidence="1" type="ORF">HPB47_004993</name>
</gene>
<organism evidence="1 2">
    <name type="scientific">Ixodes persulcatus</name>
    <name type="common">Taiga tick</name>
    <dbReference type="NCBI Taxonomy" id="34615"/>
    <lineage>
        <taxon>Eukaryota</taxon>
        <taxon>Metazoa</taxon>
        <taxon>Ecdysozoa</taxon>
        <taxon>Arthropoda</taxon>
        <taxon>Chelicerata</taxon>
        <taxon>Arachnida</taxon>
        <taxon>Acari</taxon>
        <taxon>Parasitiformes</taxon>
        <taxon>Ixodida</taxon>
        <taxon>Ixodoidea</taxon>
        <taxon>Ixodidae</taxon>
        <taxon>Ixodinae</taxon>
        <taxon>Ixodes</taxon>
    </lineage>
</organism>
<proteinExistence type="predicted"/>
<dbReference type="Proteomes" id="UP000805193">
    <property type="component" value="Unassembled WGS sequence"/>
</dbReference>
<protein>
    <submittedName>
        <fullName evidence="1">Uncharacterized protein</fullName>
    </submittedName>
</protein>
<sequence>MELALVLCLGVYYAVAGACSPVPRAYPKPYPKPRPKRRRQCMIAVSPASTAAKNWARLRRYAAYLERQCPGVPPAKEIFLELKDMSLRFRDNFFAVCTETSVQPCHLVDRFDFWNSFLQEINMELSENQAGRFGLHYAAVWNVPDARRRSYFLLHWLLKQHCCIKTLWIEHSFAPEYLHLLCDALHLNCGLEELVLRCKMDGEALKILIPAVSTSLKSLVRLQMSSFRTPKCALDSLGAALQKASGLASLDLHGICMDVHDAELLLSGLATCPSLVELSVQDYFLLPREGAALAEFVAESSALKKFLLKCTVCFQMKPLETFLKGLASNRNLEELRLLGFDLEKPTTDLLVEAAANHSALKLLDVGFSNDPIDGGSFAELVACNTGLRELMLVGSDTKCVAAFSEAILKNTRLQKLQLILIGMKIDNYRELLVALSCNRSLQELDFDYVPDVFLGDLCQLVQETGNEGRVKIHADFEDVQVLTDAVKKCSALTQMSYSPEHDGPPLPRIAFSELIHYHQLKKLIIYGRHKTIESECLSDLALFLSRTTTLKEAYLHFRTSGVSSRVLLEAVLRNRSLSKLWICDWTFEQGDLQRLCDIVRTNRNLSELHLHLTNCREHWVAYSLAQHLYSNLSLLRVTVDVHCWHDSKVAQLQIHRATQRNSLMLLRAVRFVMGSRGKRYAEAFEKIFDLPSLVEAVQKSANEHEQQAKEMVKSSKRFLDYNFLAAVGVVRDAVVCEPNGQSQLDCVGLDNWLQIRQYLKVADIKPEPVVGFYRPRLPRKRSRLH</sequence>
<evidence type="ECO:0000313" key="1">
    <source>
        <dbReference type="EMBL" id="KAG0418238.1"/>
    </source>
</evidence>
<accession>A0AC60PEA6</accession>